<evidence type="ECO:0000259" key="9">
    <source>
        <dbReference type="PROSITE" id="PS50109"/>
    </source>
</evidence>
<dbReference type="PANTHER" id="PTHR45453">
    <property type="entry name" value="PHOSPHATE REGULON SENSOR PROTEIN PHOR"/>
    <property type="match status" value="1"/>
</dbReference>
<dbReference type="GO" id="GO:0000155">
    <property type="term" value="F:phosphorelay sensor kinase activity"/>
    <property type="evidence" value="ECO:0007669"/>
    <property type="project" value="InterPro"/>
</dbReference>
<sequence length="474" mass="53902">MNRLRTRLTLLILGGAVFSILLVSIIANGTILKNFDTYMEKEQEKRLESFLQLVKESYASNNGWTKGTFNEIRNSSLTRNFDIEIKDADNNLVFTSSMENTMVQMHNEMRNRMGHGMMRRNRQSIQEQNLREENYVVDQYDMVVDNQRIGSITIGQVGPFLISESDIEFTKGVNNAILYGAMISIAATILLGVYSSKIFLVPILRITQSANDIREGKLDTEVMTSGNIIELRDLSVSINHLSKSLKEQELLRKRLTSDISHELRTPLTILQSHIEAISDGVWEPTQDKLEICKAEVHRLIKLVDELKHLTDIENHQLDLEIHRYCLSKDLNEVVTSFQYQFQEKGVLLNRNIKENIEIYGDKNKIRQAVVNLISNAFKFTSSGGTVTVELLENQDEVEIVVKDTGMGIDQQDIPYVFERFYRGDASRNRKTGGAGIGLSITKTLVEAHGGNIIVESEKNKGTKFIIRLPKEKSK</sequence>
<dbReference type="GO" id="GO:0005886">
    <property type="term" value="C:plasma membrane"/>
    <property type="evidence" value="ECO:0007669"/>
    <property type="project" value="TreeGrafter"/>
</dbReference>
<dbReference type="Pfam" id="PF02518">
    <property type="entry name" value="HATPase_c"/>
    <property type="match status" value="1"/>
</dbReference>
<dbReference type="Gene3D" id="3.30.565.10">
    <property type="entry name" value="Histidine kinase-like ATPase, C-terminal domain"/>
    <property type="match status" value="1"/>
</dbReference>
<comment type="catalytic activity">
    <reaction evidence="1">
        <text>ATP + protein L-histidine = ADP + protein N-phospho-L-histidine.</text>
        <dbReference type="EC" id="2.7.13.3"/>
    </reaction>
</comment>
<feature type="domain" description="Histidine kinase" evidence="9">
    <location>
        <begin position="258"/>
        <end position="472"/>
    </location>
</feature>
<evidence type="ECO:0000313" key="12">
    <source>
        <dbReference type="Proteomes" id="UP000000269"/>
    </source>
</evidence>
<dbReference type="CDD" id="cd00082">
    <property type="entry name" value="HisKA"/>
    <property type="match status" value="1"/>
</dbReference>
<keyword evidence="4" id="KW-0597">Phosphoprotein</keyword>
<evidence type="ECO:0000256" key="3">
    <source>
        <dbReference type="ARBA" id="ARBA00012438"/>
    </source>
</evidence>
<reference evidence="12" key="1">
    <citation type="submission" date="2007-10" db="EMBL/GenBank/DDBJ databases">
        <title>Complete genome of Alkaliphilus oremlandii OhILAs.</title>
        <authorList>
            <person name="Copeland A."/>
            <person name="Lucas S."/>
            <person name="Lapidus A."/>
            <person name="Barry K."/>
            <person name="Detter J.C."/>
            <person name="Glavina del Rio T."/>
            <person name="Hammon N."/>
            <person name="Israni S."/>
            <person name="Dalin E."/>
            <person name="Tice H."/>
            <person name="Pitluck S."/>
            <person name="Chain P."/>
            <person name="Malfatti S."/>
            <person name="Shin M."/>
            <person name="Vergez L."/>
            <person name="Schmutz J."/>
            <person name="Larimer F."/>
            <person name="Land M."/>
            <person name="Hauser L."/>
            <person name="Kyrpides N."/>
            <person name="Mikhailova N."/>
            <person name="Stolz J.F."/>
            <person name="Dawson A."/>
            <person name="Fisher E."/>
            <person name="Crable B."/>
            <person name="Perera E."/>
            <person name="Lisak J."/>
            <person name="Ranganathan M."/>
            <person name="Basu P."/>
            <person name="Richardson P."/>
        </authorList>
    </citation>
    <scope>NUCLEOTIDE SEQUENCE [LARGE SCALE GENOMIC DNA]</scope>
    <source>
        <strain evidence="12">OhILAs</strain>
    </source>
</reference>
<organism evidence="11 12">
    <name type="scientific">Alkaliphilus oremlandii (strain OhILAs)</name>
    <name type="common">Clostridium oremlandii (strain OhILAs)</name>
    <dbReference type="NCBI Taxonomy" id="350688"/>
    <lineage>
        <taxon>Bacteria</taxon>
        <taxon>Bacillati</taxon>
        <taxon>Bacillota</taxon>
        <taxon>Clostridia</taxon>
        <taxon>Peptostreptococcales</taxon>
        <taxon>Natronincolaceae</taxon>
        <taxon>Alkaliphilus</taxon>
    </lineage>
</organism>
<dbReference type="Gene3D" id="1.10.287.130">
    <property type="match status" value="1"/>
</dbReference>
<dbReference type="EMBL" id="CP000853">
    <property type="protein sequence ID" value="ABW19701.1"/>
    <property type="molecule type" value="Genomic_DNA"/>
</dbReference>
<keyword evidence="8" id="KW-0472">Membrane</keyword>
<keyword evidence="12" id="KW-1185">Reference proteome</keyword>
<dbReference type="CDD" id="cd00075">
    <property type="entry name" value="HATPase"/>
    <property type="match status" value="1"/>
</dbReference>
<evidence type="ECO:0000256" key="2">
    <source>
        <dbReference type="ARBA" id="ARBA00004370"/>
    </source>
</evidence>
<keyword evidence="8" id="KW-1133">Transmembrane helix</keyword>
<dbReference type="EC" id="2.7.13.3" evidence="3"/>
<keyword evidence="8" id="KW-0812">Transmembrane</keyword>
<evidence type="ECO:0000256" key="4">
    <source>
        <dbReference type="ARBA" id="ARBA00022553"/>
    </source>
</evidence>
<dbReference type="InterPro" id="IPR003594">
    <property type="entry name" value="HATPase_dom"/>
</dbReference>
<accession>A8MIR9</accession>
<keyword evidence="7" id="KW-0902">Two-component regulatory system</keyword>
<keyword evidence="6 11" id="KW-0418">Kinase</keyword>
<dbReference type="InterPro" id="IPR050351">
    <property type="entry name" value="BphY/WalK/GraS-like"/>
</dbReference>
<dbReference type="SMART" id="SM00388">
    <property type="entry name" value="HisKA"/>
    <property type="match status" value="1"/>
</dbReference>
<dbReference type="Proteomes" id="UP000000269">
    <property type="component" value="Chromosome"/>
</dbReference>
<dbReference type="SMART" id="SM00304">
    <property type="entry name" value="HAMP"/>
    <property type="match status" value="1"/>
</dbReference>
<dbReference type="PROSITE" id="PS50885">
    <property type="entry name" value="HAMP"/>
    <property type="match status" value="1"/>
</dbReference>
<protein>
    <recommendedName>
        <fullName evidence="3">histidine kinase</fullName>
        <ecNumber evidence="3">2.7.13.3</ecNumber>
    </recommendedName>
</protein>
<evidence type="ECO:0000259" key="10">
    <source>
        <dbReference type="PROSITE" id="PS50885"/>
    </source>
</evidence>
<evidence type="ECO:0000256" key="5">
    <source>
        <dbReference type="ARBA" id="ARBA00022679"/>
    </source>
</evidence>
<dbReference type="InterPro" id="IPR004358">
    <property type="entry name" value="Sig_transdc_His_kin-like_C"/>
</dbReference>
<dbReference type="eggNOG" id="COG5002">
    <property type="taxonomic scope" value="Bacteria"/>
</dbReference>
<dbReference type="SMART" id="SM00387">
    <property type="entry name" value="HATPase_c"/>
    <property type="match status" value="1"/>
</dbReference>
<name>A8MIR9_ALKOO</name>
<dbReference type="FunFam" id="3.30.565.10:FF:000006">
    <property type="entry name" value="Sensor histidine kinase WalK"/>
    <property type="match status" value="1"/>
</dbReference>
<evidence type="ECO:0000256" key="8">
    <source>
        <dbReference type="SAM" id="Phobius"/>
    </source>
</evidence>
<dbReference type="Gene3D" id="6.10.340.10">
    <property type="match status" value="1"/>
</dbReference>
<dbReference type="RefSeq" id="WP_012160010.1">
    <property type="nucleotide sequence ID" value="NC_009922.1"/>
</dbReference>
<proteinExistence type="predicted"/>
<dbReference type="Pfam" id="PF00672">
    <property type="entry name" value="HAMP"/>
    <property type="match status" value="1"/>
</dbReference>
<dbReference type="KEGG" id="aoe:Clos_2165"/>
<dbReference type="PROSITE" id="PS50109">
    <property type="entry name" value="HIS_KIN"/>
    <property type="match status" value="1"/>
</dbReference>
<dbReference type="HOGENOM" id="CLU_000445_89_6_9"/>
<dbReference type="InterPro" id="IPR005467">
    <property type="entry name" value="His_kinase_dom"/>
</dbReference>
<dbReference type="SUPFAM" id="SSF55874">
    <property type="entry name" value="ATPase domain of HSP90 chaperone/DNA topoisomerase II/histidine kinase"/>
    <property type="match status" value="1"/>
</dbReference>
<gene>
    <name evidence="11" type="ordered locus">Clos_2165</name>
</gene>
<dbReference type="InterPro" id="IPR036097">
    <property type="entry name" value="HisK_dim/P_sf"/>
</dbReference>
<dbReference type="AlphaFoldDB" id="A8MIR9"/>
<dbReference type="PANTHER" id="PTHR45453:SF1">
    <property type="entry name" value="PHOSPHATE REGULON SENSOR PROTEIN PHOR"/>
    <property type="match status" value="1"/>
</dbReference>
<evidence type="ECO:0000256" key="6">
    <source>
        <dbReference type="ARBA" id="ARBA00022777"/>
    </source>
</evidence>
<evidence type="ECO:0000256" key="7">
    <source>
        <dbReference type="ARBA" id="ARBA00023012"/>
    </source>
</evidence>
<dbReference type="GO" id="GO:0016036">
    <property type="term" value="P:cellular response to phosphate starvation"/>
    <property type="evidence" value="ECO:0007669"/>
    <property type="project" value="TreeGrafter"/>
</dbReference>
<dbReference type="InterPro" id="IPR003661">
    <property type="entry name" value="HisK_dim/P_dom"/>
</dbReference>
<dbReference type="GO" id="GO:0004721">
    <property type="term" value="F:phosphoprotein phosphatase activity"/>
    <property type="evidence" value="ECO:0007669"/>
    <property type="project" value="TreeGrafter"/>
</dbReference>
<comment type="subcellular location">
    <subcellularLocation>
        <location evidence="2">Membrane</location>
    </subcellularLocation>
</comment>
<dbReference type="InterPro" id="IPR036890">
    <property type="entry name" value="HATPase_C_sf"/>
</dbReference>
<dbReference type="PRINTS" id="PR00344">
    <property type="entry name" value="BCTRLSENSOR"/>
</dbReference>
<dbReference type="SUPFAM" id="SSF47384">
    <property type="entry name" value="Homodimeric domain of signal transducing histidine kinase"/>
    <property type="match status" value="1"/>
</dbReference>
<evidence type="ECO:0000256" key="1">
    <source>
        <dbReference type="ARBA" id="ARBA00000085"/>
    </source>
</evidence>
<keyword evidence="5 11" id="KW-0808">Transferase</keyword>
<dbReference type="Pfam" id="PF00512">
    <property type="entry name" value="HisKA"/>
    <property type="match status" value="1"/>
</dbReference>
<dbReference type="InterPro" id="IPR003660">
    <property type="entry name" value="HAMP_dom"/>
</dbReference>
<dbReference type="OrthoDB" id="9813151at2"/>
<feature type="transmembrane region" description="Helical" evidence="8">
    <location>
        <begin position="176"/>
        <end position="195"/>
    </location>
</feature>
<dbReference type="STRING" id="350688.Clos_2165"/>
<evidence type="ECO:0000313" key="11">
    <source>
        <dbReference type="EMBL" id="ABW19701.1"/>
    </source>
</evidence>
<feature type="domain" description="HAMP" evidence="10">
    <location>
        <begin position="197"/>
        <end position="250"/>
    </location>
</feature>